<evidence type="ECO:0000313" key="5">
    <source>
        <dbReference type="EMBL" id="KAF0743619.1"/>
    </source>
</evidence>
<evidence type="ECO:0000256" key="1">
    <source>
        <dbReference type="ARBA" id="ARBA00022679"/>
    </source>
</evidence>
<feature type="domain" description="HECT" evidence="4">
    <location>
        <begin position="710"/>
        <end position="1046"/>
    </location>
</feature>
<dbReference type="InterPro" id="IPR000569">
    <property type="entry name" value="HECT_dom"/>
</dbReference>
<dbReference type="AlphaFoldDB" id="A0A6G0XSP8"/>
<dbReference type="SUPFAM" id="SSF56204">
    <property type="entry name" value="Hect, E3 ligase catalytic domain"/>
    <property type="match status" value="1"/>
</dbReference>
<keyword evidence="6" id="KW-1185">Reference proteome</keyword>
<organism evidence="5 6">
    <name type="scientific">Aphanomyces euteiches</name>
    <dbReference type="NCBI Taxonomy" id="100861"/>
    <lineage>
        <taxon>Eukaryota</taxon>
        <taxon>Sar</taxon>
        <taxon>Stramenopiles</taxon>
        <taxon>Oomycota</taxon>
        <taxon>Saprolegniomycetes</taxon>
        <taxon>Saprolegniales</taxon>
        <taxon>Verrucalvaceae</taxon>
        <taxon>Aphanomyces</taxon>
    </lineage>
</organism>
<comment type="caution">
    <text evidence="5">The sequence shown here is derived from an EMBL/GenBank/DDBJ whole genome shotgun (WGS) entry which is preliminary data.</text>
</comment>
<dbReference type="Pfam" id="PF00632">
    <property type="entry name" value="HECT"/>
    <property type="match status" value="1"/>
</dbReference>
<dbReference type="EMBL" id="VJMJ01000013">
    <property type="protein sequence ID" value="KAF0743619.1"/>
    <property type="molecule type" value="Genomic_DNA"/>
</dbReference>
<dbReference type="PANTHER" id="PTHR45670">
    <property type="entry name" value="E3 UBIQUITIN-PROTEIN LIGASE TRIP12"/>
    <property type="match status" value="1"/>
</dbReference>
<dbReference type="GO" id="GO:0061630">
    <property type="term" value="F:ubiquitin protein ligase activity"/>
    <property type="evidence" value="ECO:0007669"/>
    <property type="project" value="InterPro"/>
</dbReference>
<dbReference type="PANTHER" id="PTHR45670:SF1">
    <property type="entry name" value="E3 UBIQUITIN-PROTEIN LIGASE HECTD1"/>
    <property type="match status" value="1"/>
</dbReference>
<reference evidence="5 6" key="1">
    <citation type="submission" date="2019-07" db="EMBL/GenBank/DDBJ databases">
        <title>Genomics analysis of Aphanomyces spp. identifies a new class of oomycete effector associated with host adaptation.</title>
        <authorList>
            <person name="Gaulin E."/>
        </authorList>
    </citation>
    <scope>NUCLEOTIDE SEQUENCE [LARGE SCALE GENOMIC DNA]</scope>
    <source>
        <strain evidence="5 6">ATCC 201684</strain>
    </source>
</reference>
<proteinExistence type="predicted"/>
<evidence type="ECO:0000313" key="6">
    <source>
        <dbReference type="Proteomes" id="UP000481153"/>
    </source>
</evidence>
<dbReference type="Gene3D" id="3.30.2410.10">
    <property type="entry name" value="Hect, E3 ligase catalytic domain"/>
    <property type="match status" value="1"/>
</dbReference>
<evidence type="ECO:0000256" key="3">
    <source>
        <dbReference type="PROSITE-ProRule" id="PRU00104"/>
    </source>
</evidence>
<dbReference type="VEuPathDB" id="FungiDB:AeMF1_005342"/>
<keyword evidence="2 3" id="KW-0833">Ubl conjugation pathway</keyword>
<evidence type="ECO:0000259" key="4">
    <source>
        <dbReference type="PROSITE" id="PS50237"/>
    </source>
</evidence>
<dbReference type="PROSITE" id="PS50237">
    <property type="entry name" value="HECT"/>
    <property type="match status" value="1"/>
</dbReference>
<sequence length="1046" mass="119011">MDDLLLTAGDPDALLVPLFALIESQPLEKERLVELSTLVTVLDRWYYCPSVSMLMIRALNAVLDKDPAILDEEPFTPSTFETILFLGFGLDDIDATSLVLDWCLLVASHQPTSILQHGFLYLFLHEHHHAHVSLRRRLTKLAHELLHVDTQRNIAELLSCADSIAEMTLDSDGQVARKALQWTYYMMQHAIPLQPTYAILWVHHTSVLTHWFTLFSTTKDMNIQAALLNFVSQLVQHGVDSEWVEKSFDLCFTSTSSYPLKQASVRFLAAISKVGCMQHDKTSVEQLSSSWICQTCTFENPSDVGLSNCLVCDAFRDEMPRLDHLKSTWRERRAQLKPSDSTLPSTVFHTVDLSRFGPHVYKFLRYEALQDDVISSLPLFQKLVDPSNPKHLFHFADILGILATESEDIDVLSHVKDFAPHDTTLWNQLLAKHGVHSTATNTSDWKQFLEIENDVVKISEYASVNPPTWFETKKTLKYVARSPAPLLALRRDALDFLFFKEQAPSFRAWNELRNCRIHVNPTQCVDTLVHPLLCLKSLVNAVQEAADNFKSSEDKFSSTMKFETLVVKANEHPIISTFDCWTKARQKMLSSDSLCNTFDEYTDSSIMELFLYPQDMPMETTLPLPAVKHIKEPLPRLSWCVERLCQIEWRRLSKQLPSEFSSFLRAQPTLVPLNIRTKFYMGDTSTREMREVAGGRHTAQVYRTSLISSSESVLKWPSSNVLYVMFEGEKGHGVGPTAEFYSDLSREFGHCQWGLWHIVNRNDDKYVSSPSGWFPAVDATTEKHLRIFDMFGRFLARSSLDGYSINIHVSVAFLKALQGQELTWRDIESVDPNFFGSLTRLNKYSHEDLDAMELYFTMPGYGSLELCEQGSERKVNGDNLAEYVSLIQAKWEKSVQAQVEAVLQGYSQLANPAALQFFIPEELQELWEPDDSKLWTYEEIVANIECSGGYSWATSSIMSRLGDLLLTMNRTERRCFLQFVTGTPCLPVDGLGQVKMSIVRVPYTGALPTSNTCQRCLKLPEYESAEELQVKLLLAIAEGQAYFALD</sequence>
<dbReference type="SMART" id="SM00119">
    <property type="entry name" value="HECTc"/>
    <property type="match status" value="1"/>
</dbReference>
<name>A0A6G0XSP8_9STRA</name>
<dbReference type="Gene3D" id="3.30.2160.10">
    <property type="entry name" value="Hect, E3 ligase catalytic domain"/>
    <property type="match status" value="1"/>
</dbReference>
<dbReference type="GO" id="GO:0000209">
    <property type="term" value="P:protein polyubiquitination"/>
    <property type="evidence" value="ECO:0007669"/>
    <property type="project" value="TreeGrafter"/>
</dbReference>
<dbReference type="InterPro" id="IPR035983">
    <property type="entry name" value="Hect_E3_ubiquitin_ligase"/>
</dbReference>
<feature type="active site" description="Glycyl thioester intermediate" evidence="3">
    <location>
        <position position="1013"/>
    </location>
</feature>
<dbReference type="GO" id="GO:0043161">
    <property type="term" value="P:proteasome-mediated ubiquitin-dependent protein catabolic process"/>
    <property type="evidence" value="ECO:0007669"/>
    <property type="project" value="TreeGrafter"/>
</dbReference>
<dbReference type="Proteomes" id="UP000481153">
    <property type="component" value="Unassembled WGS sequence"/>
</dbReference>
<dbReference type="Gene3D" id="3.90.1750.10">
    <property type="entry name" value="Hect, E3 ligase catalytic domains"/>
    <property type="match status" value="1"/>
</dbReference>
<protein>
    <recommendedName>
        <fullName evidence="4">HECT domain-containing protein</fullName>
    </recommendedName>
</protein>
<dbReference type="InterPro" id="IPR045322">
    <property type="entry name" value="HECTD1/TRIP12-like"/>
</dbReference>
<accession>A0A6G0XSP8</accession>
<keyword evidence="1" id="KW-0808">Transferase</keyword>
<evidence type="ECO:0000256" key="2">
    <source>
        <dbReference type="ARBA" id="ARBA00022786"/>
    </source>
</evidence>
<gene>
    <name evidence="5" type="ORF">Ae201684_001760</name>
</gene>